<reference evidence="1" key="1">
    <citation type="submission" date="2018-05" db="EMBL/GenBank/DDBJ databases">
        <authorList>
            <person name="Lanie J.A."/>
            <person name="Ng W.-L."/>
            <person name="Kazmierczak K.M."/>
            <person name="Andrzejewski T.M."/>
            <person name="Davidsen T.M."/>
            <person name="Wayne K.J."/>
            <person name="Tettelin H."/>
            <person name="Glass J.I."/>
            <person name="Rusch D."/>
            <person name="Podicherti R."/>
            <person name="Tsui H.-C.T."/>
            <person name="Winkler M.E."/>
        </authorList>
    </citation>
    <scope>NUCLEOTIDE SEQUENCE</scope>
</reference>
<feature type="non-terminal residue" evidence="1">
    <location>
        <position position="1"/>
    </location>
</feature>
<feature type="non-terminal residue" evidence="1">
    <location>
        <position position="27"/>
    </location>
</feature>
<accession>A0A383CSV8</accession>
<sequence length="27" mass="2810">VVNENAEIACMACGYALGPSGEPWKEA</sequence>
<dbReference type="AlphaFoldDB" id="A0A383CSV8"/>
<organism evidence="1">
    <name type="scientific">marine metagenome</name>
    <dbReference type="NCBI Taxonomy" id="408172"/>
    <lineage>
        <taxon>unclassified sequences</taxon>
        <taxon>metagenomes</taxon>
        <taxon>ecological metagenomes</taxon>
    </lineage>
</organism>
<proteinExistence type="predicted"/>
<protein>
    <submittedName>
        <fullName evidence="1">Uncharacterized protein</fullName>
    </submittedName>
</protein>
<dbReference type="EMBL" id="UINC01211286">
    <property type="protein sequence ID" value="SVE35123.1"/>
    <property type="molecule type" value="Genomic_DNA"/>
</dbReference>
<name>A0A383CSV8_9ZZZZ</name>
<gene>
    <name evidence="1" type="ORF">METZ01_LOCUS487977</name>
</gene>
<evidence type="ECO:0000313" key="1">
    <source>
        <dbReference type="EMBL" id="SVE35123.1"/>
    </source>
</evidence>